<name>A0A7S0ZET9_9RHOD</name>
<protein>
    <recommendedName>
        <fullName evidence="8">PARP-type domain-containing protein</fullName>
    </recommendedName>
</protein>
<evidence type="ECO:0000256" key="6">
    <source>
        <dbReference type="PIRSR" id="PIRSR622312-50"/>
    </source>
</evidence>
<dbReference type="PROSITE" id="PS50064">
    <property type="entry name" value="ZF_PARP_2"/>
    <property type="match status" value="1"/>
</dbReference>
<dbReference type="InterPro" id="IPR022312">
    <property type="entry name" value="DNA_pol_X"/>
</dbReference>
<dbReference type="SUPFAM" id="SSF47802">
    <property type="entry name" value="DNA polymerase beta, N-terminal domain-like"/>
    <property type="match status" value="1"/>
</dbReference>
<dbReference type="GO" id="GO:0006303">
    <property type="term" value="P:double-strand break repair via nonhomologous end joining"/>
    <property type="evidence" value="ECO:0007669"/>
    <property type="project" value="TreeGrafter"/>
</dbReference>
<dbReference type="GO" id="GO:0008270">
    <property type="term" value="F:zinc ion binding"/>
    <property type="evidence" value="ECO:0007669"/>
    <property type="project" value="UniProtKB-KW"/>
</dbReference>
<dbReference type="AlphaFoldDB" id="A0A7S0ZET9"/>
<dbReference type="PANTHER" id="PTHR11276:SF28">
    <property type="entry name" value="DNA POLYMERASE LAMBDA"/>
    <property type="match status" value="1"/>
</dbReference>
<dbReference type="InterPro" id="IPR001510">
    <property type="entry name" value="Znf_PARP"/>
</dbReference>
<evidence type="ECO:0000256" key="5">
    <source>
        <dbReference type="ARBA" id="ARBA00023242"/>
    </source>
</evidence>
<dbReference type="Gene3D" id="3.30.1740.10">
    <property type="entry name" value="Zinc finger, PARP-type"/>
    <property type="match status" value="1"/>
</dbReference>
<keyword evidence="3" id="KW-0863">Zinc-finger</keyword>
<comment type="subcellular location">
    <subcellularLocation>
        <location evidence="1">Nucleus</location>
    </subcellularLocation>
</comment>
<sequence>MSDIEVVEVSQEGKDEETKYYLEYAKTGRGKCSVSKENFEKDELKVGRKTQHDEYGPTWCKIDPFFHREENRIRKGLQSISSLDDFIFKSKSNDESVAGSDALKDEDKVELQARIDKLVELSKEYEGKRKATIEKEDGSKKKRKIQAKKDETKKEDDVMSSFVISGVDWKKEAVKKIIEECKERNIKLPTDEKAAQMKILQQVMLHRNGESVDAAIVVNALKAELGAAKAVKEQAVPQVKCEKNRALVEVFSELGGYEFKVLPYKGIAYKKAAQSLAELDFEVTSGHELSKGKSKVPGIGKSLAEKIDEFLHTGSIAKLEEFRNT</sequence>
<keyword evidence="4" id="KW-0862">Zinc</keyword>
<proteinExistence type="predicted"/>
<dbReference type="InterPro" id="IPR036957">
    <property type="entry name" value="Znf_PARP_sf"/>
</dbReference>
<dbReference type="SMART" id="SM01336">
    <property type="entry name" value="zf-PARP"/>
    <property type="match status" value="1"/>
</dbReference>
<dbReference type="Gene3D" id="1.10.150.110">
    <property type="entry name" value="DNA polymerase beta, N-terminal domain-like"/>
    <property type="match status" value="1"/>
</dbReference>
<evidence type="ECO:0000256" key="1">
    <source>
        <dbReference type="ARBA" id="ARBA00004123"/>
    </source>
</evidence>
<keyword evidence="5" id="KW-0539">Nucleus</keyword>
<reference evidence="9" key="1">
    <citation type="submission" date="2021-01" db="EMBL/GenBank/DDBJ databases">
        <authorList>
            <person name="Corre E."/>
            <person name="Pelletier E."/>
            <person name="Niang G."/>
            <person name="Scheremetjew M."/>
            <person name="Finn R."/>
            <person name="Kale V."/>
            <person name="Holt S."/>
            <person name="Cochrane G."/>
            <person name="Meng A."/>
            <person name="Brown T."/>
            <person name="Cohen L."/>
        </authorList>
    </citation>
    <scope>NUCLEOTIDE SEQUENCE</scope>
    <source>
        <strain evidence="9">CCMP3278</strain>
    </source>
</reference>
<keyword evidence="2" id="KW-0479">Metal-binding</keyword>
<dbReference type="EMBL" id="HBFP01005447">
    <property type="protein sequence ID" value="CAD8819467.1"/>
    <property type="molecule type" value="Transcribed_RNA"/>
</dbReference>
<feature type="domain" description="PARP-type" evidence="8">
    <location>
        <begin position="20"/>
        <end position="119"/>
    </location>
</feature>
<evidence type="ECO:0000256" key="3">
    <source>
        <dbReference type="ARBA" id="ARBA00022771"/>
    </source>
</evidence>
<dbReference type="PANTHER" id="PTHR11276">
    <property type="entry name" value="DNA POLYMERASE TYPE-X FAMILY MEMBER"/>
    <property type="match status" value="1"/>
</dbReference>
<accession>A0A7S0ZET9</accession>
<evidence type="ECO:0000259" key="8">
    <source>
        <dbReference type="PROSITE" id="PS50064"/>
    </source>
</evidence>
<feature type="region of interest" description="Disordered" evidence="7">
    <location>
        <begin position="131"/>
        <end position="151"/>
    </location>
</feature>
<dbReference type="InterPro" id="IPR010996">
    <property type="entry name" value="HHH_MUS81"/>
</dbReference>
<dbReference type="InterPro" id="IPR027421">
    <property type="entry name" value="DNA_pol_lamdba_lyase_dom_sf"/>
</dbReference>
<organism evidence="9">
    <name type="scientific">Timspurckia oligopyrenoides</name>
    <dbReference type="NCBI Taxonomy" id="708627"/>
    <lineage>
        <taxon>Eukaryota</taxon>
        <taxon>Rhodophyta</taxon>
        <taxon>Bangiophyceae</taxon>
        <taxon>Porphyridiales</taxon>
        <taxon>Porphyridiaceae</taxon>
        <taxon>Timspurckia</taxon>
    </lineage>
</organism>
<dbReference type="SUPFAM" id="SSF57716">
    <property type="entry name" value="Glucocorticoid receptor-like (DNA-binding domain)"/>
    <property type="match status" value="1"/>
</dbReference>
<evidence type="ECO:0000313" key="9">
    <source>
        <dbReference type="EMBL" id="CAD8819467.1"/>
    </source>
</evidence>
<dbReference type="GO" id="GO:0003677">
    <property type="term" value="F:DNA binding"/>
    <property type="evidence" value="ECO:0007669"/>
    <property type="project" value="InterPro"/>
</dbReference>
<evidence type="ECO:0000256" key="4">
    <source>
        <dbReference type="ARBA" id="ARBA00022833"/>
    </source>
</evidence>
<feature type="active site" description="Nucleophile; Schiff-base intermediate with DNA; for 5'-dRP lyase activity" evidence="6">
    <location>
        <position position="306"/>
    </location>
</feature>
<dbReference type="GO" id="GO:0005634">
    <property type="term" value="C:nucleus"/>
    <property type="evidence" value="ECO:0007669"/>
    <property type="project" value="UniProtKB-SubCell"/>
</dbReference>
<evidence type="ECO:0000256" key="7">
    <source>
        <dbReference type="SAM" id="MobiDB-lite"/>
    </source>
</evidence>
<evidence type="ECO:0000256" key="2">
    <source>
        <dbReference type="ARBA" id="ARBA00022723"/>
    </source>
</evidence>
<dbReference type="Pfam" id="PF14716">
    <property type="entry name" value="HHH_8"/>
    <property type="match status" value="1"/>
</dbReference>
<dbReference type="GO" id="GO:0003887">
    <property type="term" value="F:DNA-directed DNA polymerase activity"/>
    <property type="evidence" value="ECO:0007669"/>
    <property type="project" value="InterPro"/>
</dbReference>
<gene>
    <name evidence="9" type="ORF">TOLI1172_LOCUS3856</name>
</gene>